<name>A0ACB9DXZ7_CICIN</name>
<dbReference type="Proteomes" id="UP001055811">
    <property type="component" value="Linkage Group LG04"/>
</dbReference>
<dbReference type="EMBL" id="CM042012">
    <property type="protein sequence ID" value="KAI3751203.1"/>
    <property type="molecule type" value="Genomic_DNA"/>
</dbReference>
<comment type="caution">
    <text evidence="1">The sequence shown here is derived from an EMBL/GenBank/DDBJ whole genome shotgun (WGS) entry which is preliminary data.</text>
</comment>
<keyword evidence="2" id="KW-1185">Reference proteome</keyword>
<accession>A0ACB9DXZ7</accession>
<evidence type="ECO:0000313" key="2">
    <source>
        <dbReference type="Proteomes" id="UP001055811"/>
    </source>
</evidence>
<proteinExistence type="predicted"/>
<sequence>MDEIYADGGIETKKSLAAEDWPNVVKHGSSSLEGVILVEELQENAYPVDSDVRFEEEDGNRAFGVLIQGKIKGRDQCSELP</sequence>
<gene>
    <name evidence="1" type="ORF">L2E82_22250</name>
</gene>
<organism evidence="1 2">
    <name type="scientific">Cichorium intybus</name>
    <name type="common">Chicory</name>
    <dbReference type="NCBI Taxonomy" id="13427"/>
    <lineage>
        <taxon>Eukaryota</taxon>
        <taxon>Viridiplantae</taxon>
        <taxon>Streptophyta</taxon>
        <taxon>Embryophyta</taxon>
        <taxon>Tracheophyta</taxon>
        <taxon>Spermatophyta</taxon>
        <taxon>Magnoliopsida</taxon>
        <taxon>eudicotyledons</taxon>
        <taxon>Gunneridae</taxon>
        <taxon>Pentapetalae</taxon>
        <taxon>asterids</taxon>
        <taxon>campanulids</taxon>
        <taxon>Asterales</taxon>
        <taxon>Asteraceae</taxon>
        <taxon>Cichorioideae</taxon>
        <taxon>Cichorieae</taxon>
        <taxon>Cichoriinae</taxon>
        <taxon>Cichorium</taxon>
    </lineage>
</organism>
<reference evidence="2" key="1">
    <citation type="journal article" date="2022" name="Mol. Ecol. Resour.">
        <title>The genomes of chicory, endive, great burdock and yacon provide insights into Asteraceae palaeo-polyploidization history and plant inulin production.</title>
        <authorList>
            <person name="Fan W."/>
            <person name="Wang S."/>
            <person name="Wang H."/>
            <person name="Wang A."/>
            <person name="Jiang F."/>
            <person name="Liu H."/>
            <person name="Zhao H."/>
            <person name="Xu D."/>
            <person name="Zhang Y."/>
        </authorList>
    </citation>
    <scope>NUCLEOTIDE SEQUENCE [LARGE SCALE GENOMIC DNA]</scope>
    <source>
        <strain evidence="2">cv. Punajuju</strain>
    </source>
</reference>
<evidence type="ECO:0000313" key="1">
    <source>
        <dbReference type="EMBL" id="KAI3751203.1"/>
    </source>
</evidence>
<reference evidence="1 2" key="2">
    <citation type="journal article" date="2022" name="Mol. Ecol. Resour.">
        <title>The genomes of chicory, endive, great burdock and yacon provide insights into Asteraceae paleo-polyploidization history and plant inulin production.</title>
        <authorList>
            <person name="Fan W."/>
            <person name="Wang S."/>
            <person name="Wang H."/>
            <person name="Wang A."/>
            <person name="Jiang F."/>
            <person name="Liu H."/>
            <person name="Zhao H."/>
            <person name="Xu D."/>
            <person name="Zhang Y."/>
        </authorList>
    </citation>
    <scope>NUCLEOTIDE SEQUENCE [LARGE SCALE GENOMIC DNA]</scope>
    <source>
        <strain evidence="2">cv. Punajuju</strain>
        <tissue evidence="1">Leaves</tissue>
    </source>
</reference>
<protein>
    <submittedName>
        <fullName evidence="1">Uncharacterized protein</fullName>
    </submittedName>
</protein>